<organism evidence="3 4">
    <name type="scientific">Oryza meyeriana var. granulata</name>
    <dbReference type="NCBI Taxonomy" id="110450"/>
    <lineage>
        <taxon>Eukaryota</taxon>
        <taxon>Viridiplantae</taxon>
        <taxon>Streptophyta</taxon>
        <taxon>Embryophyta</taxon>
        <taxon>Tracheophyta</taxon>
        <taxon>Spermatophyta</taxon>
        <taxon>Magnoliopsida</taxon>
        <taxon>Liliopsida</taxon>
        <taxon>Poales</taxon>
        <taxon>Poaceae</taxon>
        <taxon>BOP clade</taxon>
        <taxon>Oryzoideae</taxon>
        <taxon>Oryzeae</taxon>
        <taxon>Oryzinae</taxon>
        <taxon>Oryza</taxon>
        <taxon>Oryza meyeriana</taxon>
    </lineage>
</organism>
<name>A0A6G1F3I1_9ORYZ</name>
<comment type="caution">
    <text evidence="3">The sequence shown here is derived from an EMBL/GenBank/DDBJ whole genome shotgun (WGS) entry which is preliminary data.</text>
</comment>
<evidence type="ECO:0000256" key="2">
    <source>
        <dbReference type="SAM" id="SignalP"/>
    </source>
</evidence>
<protein>
    <submittedName>
        <fullName evidence="3">Uncharacterized protein</fullName>
    </submittedName>
</protein>
<keyword evidence="4" id="KW-1185">Reference proteome</keyword>
<feature type="signal peptide" evidence="2">
    <location>
        <begin position="1"/>
        <end position="17"/>
    </location>
</feature>
<proteinExistence type="predicted"/>
<feature type="chain" id="PRO_5026242161" evidence="2">
    <location>
        <begin position="18"/>
        <end position="134"/>
    </location>
</feature>
<evidence type="ECO:0000313" key="3">
    <source>
        <dbReference type="EMBL" id="KAF0931434.1"/>
    </source>
</evidence>
<dbReference type="AlphaFoldDB" id="A0A6G1F3I1"/>
<accession>A0A6G1F3I1</accession>
<evidence type="ECO:0000256" key="1">
    <source>
        <dbReference type="SAM" id="MobiDB-lite"/>
    </source>
</evidence>
<gene>
    <name evidence="3" type="ORF">E2562_004561</name>
</gene>
<keyword evidence="2" id="KW-0732">Signal</keyword>
<feature type="region of interest" description="Disordered" evidence="1">
    <location>
        <begin position="113"/>
        <end position="134"/>
    </location>
</feature>
<dbReference type="Proteomes" id="UP000479710">
    <property type="component" value="Unassembled WGS sequence"/>
</dbReference>
<evidence type="ECO:0000313" key="4">
    <source>
        <dbReference type="Proteomes" id="UP000479710"/>
    </source>
</evidence>
<reference evidence="3 4" key="1">
    <citation type="submission" date="2019-11" db="EMBL/GenBank/DDBJ databases">
        <title>Whole genome sequence of Oryza granulata.</title>
        <authorList>
            <person name="Li W."/>
        </authorList>
    </citation>
    <scope>NUCLEOTIDE SEQUENCE [LARGE SCALE GENOMIC DNA]</scope>
    <source>
        <strain evidence="4">cv. Menghai</strain>
        <tissue evidence="3">Leaf</tissue>
    </source>
</reference>
<sequence length="134" mass="14683">MFLLLASPLSWMDRALAQPYNTNFTVPRGLILKPNPTHLKPRRITSLGERDHDRDSDFSLSCAAGFLRIATPPSSSPRLPPAHPAALFLHLAAQPLCAGALFLHLTAPLPPSSVEPDRGHWRRNRGSPARRVAA</sequence>
<dbReference type="EMBL" id="SPHZ02000001">
    <property type="protein sequence ID" value="KAF0931434.1"/>
    <property type="molecule type" value="Genomic_DNA"/>
</dbReference>